<evidence type="ECO:0000259" key="1">
    <source>
        <dbReference type="Pfam" id="PF02771"/>
    </source>
</evidence>
<dbReference type="PANTHER" id="PTHR43884">
    <property type="entry name" value="ACYL-COA DEHYDROGENASE"/>
    <property type="match status" value="1"/>
</dbReference>
<dbReference type="Gene3D" id="2.40.110.10">
    <property type="entry name" value="Butyryl-CoA Dehydrogenase, subunit A, domain 2"/>
    <property type="match status" value="1"/>
</dbReference>
<dbReference type="GO" id="GO:0050660">
    <property type="term" value="F:flavin adenine dinucleotide binding"/>
    <property type="evidence" value="ECO:0007669"/>
    <property type="project" value="InterPro"/>
</dbReference>
<protein>
    <submittedName>
        <fullName evidence="2">Acyl-CoA dehydrogenase</fullName>
    </submittedName>
</protein>
<gene>
    <name evidence="2" type="ORF">FKR84_07565</name>
</gene>
<dbReference type="InterPro" id="IPR037069">
    <property type="entry name" value="AcylCoA_DH/ox_N_sf"/>
</dbReference>
<dbReference type="OrthoDB" id="1170793at2"/>
<feature type="domain" description="Acyl-CoA dehydrogenase/oxidase N-terminal" evidence="1">
    <location>
        <begin position="7"/>
        <end position="65"/>
    </location>
</feature>
<dbReference type="GO" id="GO:0008470">
    <property type="term" value="F:3-methylbutanoyl-CoA dehydrogenase activity"/>
    <property type="evidence" value="ECO:0007669"/>
    <property type="project" value="TreeGrafter"/>
</dbReference>
<dbReference type="AlphaFoldDB" id="A0A507ZPI7"/>
<dbReference type="GO" id="GO:0006552">
    <property type="term" value="P:L-leucine catabolic process"/>
    <property type="evidence" value="ECO:0007669"/>
    <property type="project" value="TreeGrafter"/>
</dbReference>
<sequence>MLREACFKKQVFPKNVLQHIAEENLWNIWVPKKYGGLELGLTAGLAKLQELARIDGSLGWTVTLCSGANYFVGNLKHEAAAEVFKNKQNTILGGSGGAFGTAKKMGDYYEIDGTWHYATGAPYLTHFTLNAKIYENGEPLTNQDGSPQIRSFILPKEKVSIIKNWNTIGLKASATDSFQVENVKIHQDFSFLYNQFYHPQAIFKIPFSLFADLTLWVNYIGMAQHFLEEAEDSETLKAFKNLATTNKNSEESVQAYAKTIEEKLSENQSITKNFITNVHQAAVKLVQELSRNIIALHPHLGIKAIKQDQQLHQIFCDYFTATQHYIFSERSN</sequence>
<proteinExistence type="predicted"/>
<accession>A0A507ZPI7</accession>
<reference evidence="2 3" key="1">
    <citation type="submission" date="2019-06" db="EMBL/GenBank/DDBJ databases">
        <title>Flavibacter putida gen. nov., sp. nov., a novel marine bacterium of the family Flavobacteriaceae isolated from coastal seawater.</title>
        <authorList>
            <person name="Feng X."/>
        </authorList>
    </citation>
    <scope>NUCLEOTIDE SEQUENCE [LARGE SCALE GENOMIC DNA]</scope>
    <source>
        <strain evidence="2 3">PLHSN227</strain>
    </source>
</reference>
<name>A0A507ZPI7_9FLAO</name>
<dbReference type="InterPro" id="IPR046373">
    <property type="entry name" value="Acyl-CoA_Oxase/DH_mid-dom_sf"/>
</dbReference>
<dbReference type="Proteomes" id="UP000317169">
    <property type="component" value="Unassembled WGS sequence"/>
</dbReference>
<dbReference type="InterPro" id="IPR009100">
    <property type="entry name" value="AcylCoA_DH/oxidase_NM_dom_sf"/>
</dbReference>
<dbReference type="Pfam" id="PF02771">
    <property type="entry name" value="Acyl-CoA_dh_N"/>
    <property type="match status" value="1"/>
</dbReference>
<dbReference type="PANTHER" id="PTHR43884:SF12">
    <property type="entry name" value="ISOVALERYL-COA DEHYDROGENASE, MITOCHONDRIAL-RELATED"/>
    <property type="match status" value="1"/>
</dbReference>
<evidence type="ECO:0000313" key="3">
    <source>
        <dbReference type="Proteomes" id="UP000317169"/>
    </source>
</evidence>
<dbReference type="SUPFAM" id="SSF56645">
    <property type="entry name" value="Acyl-CoA dehydrogenase NM domain-like"/>
    <property type="match status" value="1"/>
</dbReference>
<comment type="caution">
    <text evidence="2">The sequence shown here is derived from an EMBL/GenBank/DDBJ whole genome shotgun (WGS) entry which is preliminary data.</text>
</comment>
<dbReference type="Gene3D" id="1.10.540.10">
    <property type="entry name" value="Acyl-CoA dehydrogenase/oxidase, N-terminal domain"/>
    <property type="match status" value="1"/>
</dbReference>
<organism evidence="2 3">
    <name type="scientific">Haloflavibacter putidus</name>
    <dbReference type="NCBI Taxonomy" id="2576776"/>
    <lineage>
        <taxon>Bacteria</taxon>
        <taxon>Pseudomonadati</taxon>
        <taxon>Bacteroidota</taxon>
        <taxon>Flavobacteriia</taxon>
        <taxon>Flavobacteriales</taxon>
        <taxon>Flavobacteriaceae</taxon>
        <taxon>Haloflavibacter</taxon>
    </lineage>
</organism>
<keyword evidence="3" id="KW-1185">Reference proteome</keyword>
<dbReference type="InterPro" id="IPR013786">
    <property type="entry name" value="AcylCoA_DH/ox_N"/>
</dbReference>
<dbReference type="EMBL" id="VIAR01000006">
    <property type="protein sequence ID" value="TQD38927.1"/>
    <property type="molecule type" value="Genomic_DNA"/>
</dbReference>
<evidence type="ECO:0000313" key="2">
    <source>
        <dbReference type="EMBL" id="TQD38927.1"/>
    </source>
</evidence>